<dbReference type="Gene3D" id="3.90.226.10">
    <property type="entry name" value="2-enoyl-CoA Hydratase, Chain A, domain 1"/>
    <property type="match status" value="1"/>
</dbReference>
<protein>
    <submittedName>
        <fullName evidence="2">Uncharacterized protein</fullName>
    </submittedName>
</protein>
<proteinExistence type="predicted"/>
<feature type="transmembrane region" description="Helical" evidence="1">
    <location>
        <begin position="12"/>
        <end position="31"/>
    </location>
</feature>
<keyword evidence="1" id="KW-1133">Transmembrane helix</keyword>
<reference evidence="2 3" key="1">
    <citation type="journal article" date="2018" name="ISME J.">
        <title>Endosymbiont genomes yield clues of tubeworm success.</title>
        <authorList>
            <person name="Li Y."/>
            <person name="Liles M.R."/>
            <person name="Halanych K.M."/>
        </authorList>
    </citation>
    <scope>NUCLEOTIDE SEQUENCE [LARGE SCALE GENOMIC DNA]</scope>
    <source>
        <strain evidence="2">A1464</strain>
    </source>
</reference>
<accession>A0A370DDL4</accession>
<name>A0A370DDL4_9GAMM</name>
<evidence type="ECO:0000313" key="3">
    <source>
        <dbReference type="Proteomes" id="UP000254266"/>
    </source>
</evidence>
<keyword evidence="1" id="KW-0472">Membrane</keyword>
<feature type="transmembrane region" description="Helical" evidence="1">
    <location>
        <begin position="51"/>
        <end position="72"/>
    </location>
</feature>
<dbReference type="InterPro" id="IPR029045">
    <property type="entry name" value="ClpP/crotonase-like_dom_sf"/>
</dbReference>
<evidence type="ECO:0000256" key="1">
    <source>
        <dbReference type="SAM" id="Phobius"/>
    </source>
</evidence>
<dbReference type="EMBL" id="QFXC01000011">
    <property type="protein sequence ID" value="RDH82474.1"/>
    <property type="molecule type" value="Genomic_DNA"/>
</dbReference>
<comment type="caution">
    <text evidence="2">The sequence shown here is derived from an EMBL/GenBank/DDBJ whole genome shotgun (WGS) entry which is preliminary data.</text>
</comment>
<dbReference type="Proteomes" id="UP000254266">
    <property type="component" value="Unassembled WGS sequence"/>
</dbReference>
<evidence type="ECO:0000313" key="2">
    <source>
        <dbReference type="EMBL" id="RDH82474.1"/>
    </source>
</evidence>
<keyword evidence="1" id="KW-0812">Transmembrane</keyword>
<keyword evidence="3" id="KW-1185">Reference proteome</keyword>
<dbReference type="AlphaFoldDB" id="A0A370DDL4"/>
<dbReference type="SUPFAM" id="SSF52096">
    <property type="entry name" value="ClpP/crotonase"/>
    <property type="match status" value="1"/>
</dbReference>
<gene>
    <name evidence="2" type="ORF">DIZ80_09290</name>
</gene>
<sequence>MDYIKSHWRGNLSLTISFWINFILLNIILMPMDSWLLDGFKVESPVVVARIYIFFAVVAPVVIYPWQVVGLWRSADKHAKRINSVTWSGIVKVLIIISFISIFSHTQESWPKYKEMYHLGFVSDDMAVYTMVVTDDGRYIHLKGLMGFGVSKDLAKVIKNNPMVEGVILDSRGGRIFEGREVSKLILLNNLNTYSITGCYSSCGTAFISGVKRYLAIGANLGFHQYKNTLKSIDTKTNIIHEEKKDLELFRMQGVSEIFIERVFQTLSDDLWYPTIEEMLEAGVIDGLVKPSDLVLIKYDKDFLDEIHKAFDEYPVYIEIKKHDPTRFEKIIGDMEQKLNTGLSHIEIQQSMSKDIEDIAMQSLHQASDETIVAFTQEMINLLKVLHSIEPVYCLKNMFPEKYGALELAKYVKTDELKGLSDIFVLVIRDSYVNVNLPIDSKAAVDILDDLYMKMDVDLEYIYTKQLSNREDYSRSCNAVIKLYEYIIAHDNKVAANTLRFMYSP</sequence>
<feature type="transmembrane region" description="Helical" evidence="1">
    <location>
        <begin position="84"/>
        <end position="103"/>
    </location>
</feature>
<organism evidence="2 3">
    <name type="scientific">endosymbiont of Galathealinum brachiosum</name>
    <dbReference type="NCBI Taxonomy" id="2200906"/>
    <lineage>
        <taxon>Bacteria</taxon>
        <taxon>Pseudomonadati</taxon>
        <taxon>Pseudomonadota</taxon>
        <taxon>Gammaproteobacteria</taxon>
        <taxon>sulfur-oxidizing symbionts</taxon>
    </lineage>
</organism>